<organism evidence="2 3">
    <name type="scientific">Proteus terrae subsp. cibarius</name>
    <dbReference type="NCBI Taxonomy" id="626774"/>
    <lineage>
        <taxon>Bacteria</taxon>
        <taxon>Pseudomonadati</taxon>
        <taxon>Pseudomonadota</taxon>
        <taxon>Gammaproteobacteria</taxon>
        <taxon>Enterobacterales</taxon>
        <taxon>Morganellaceae</taxon>
        <taxon>Proteus</taxon>
    </lineage>
</organism>
<gene>
    <name evidence="2" type="ORF">GTH23_10310</name>
</gene>
<dbReference type="EMBL" id="CP047340">
    <property type="protein sequence ID" value="QIF90406.1"/>
    <property type="molecule type" value="Genomic_DNA"/>
</dbReference>
<evidence type="ECO:0000313" key="2">
    <source>
        <dbReference type="EMBL" id="QIF90406.1"/>
    </source>
</evidence>
<reference evidence="2 3" key="1">
    <citation type="submission" date="2020-01" db="EMBL/GenBank/DDBJ databases">
        <title>The genomic epidemiology of tigecycline resistance gene tet(X) variants in a swine farm in China.</title>
        <authorList>
            <person name="Peng K."/>
            <person name="Li R."/>
        </authorList>
    </citation>
    <scope>NUCLEOTIDE SEQUENCE [LARGE SCALE GENOMIC DNA]</scope>
    <source>
        <strain evidence="2 3">ZF1</strain>
    </source>
</reference>
<dbReference type="RefSeq" id="WP_156733171.1">
    <property type="nucleotide sequence ID" value="NZ_CP045008.1"/>
</dbReference>
<name>A0ABX6JMJ0_9GAMM</name>
<feature type="region of interest" description="Disordered" evidence="1">
    <location>
        <begin position="1"/>
        <end position="20"/>
    </location>
</feature>
<evidence type="ECO:0000313" key="3">
    <source>
        <dbReference type="Proteomes" id="UP000501338"/>
    </source>
</evidence>
<sequence length="47" mass="5608">MNEKYNKGVKPVNTKEAKKLNHEYQVKRLIAKGHTKKFARQQVKRIK</sequence>
<keyword evidence="3" id="KW-1185">Reference proteome</keyword>
<proteinExistence type="predicted"/>
<dbReference type="Proteomes" id="UP000501338">
    <property type="component" value="Chromosome"/>
</dbReference>
<evidence type="ECO:0000256" key="1">
    <source>
        <dbReference type="SAM" id="MobiDB-lite"/>
    </source>
</evidence>
<accession>A0ABX6JMJ0</accession>
<protein>
    <submittedName>
        <fullName evidence="2">Uncharacterized protein</fullName>
    </submittedName>
</protein>